<dbReference type="InterPro" id="IPR006707">
    <property type="entry name" value="T7SS_EccD"/>
</dbReference>
<feature type="transmembrane region" description="Helical" evidence="8">
    <location>
        <begin position="148"/>
        <end position="171"/>
    </location>
</feature>
<dbReference type="Pfam" id="PF08817">
    <property type="entry name" value="YukD"/>
    <property type="match status" value="1"/>
</dbReference>
<proteinExistence type="inferred from homology"/>
<accession>A0ABX2JY22</accession>
<dbReference type="PIRSF" id="PIRSF017804">
    <property type="entry name" value="Secretion_EccD1"/>
    <property type="match status" value="1"/>
</dbReference>
<feature type="region of interest" description="Disordered" evidence="7">
    <location>
        <begin position="1"/>
        <end position="20"/>
    </location>
</feature>
<comment type="similarity">
    <text evidence="2">Belongs to the EccD/Snm4 family.</text>
</comment>
<keyword evidence="6 8" id="KW-0472">Membrane</keyword>
<evidence type="ECO:0000256" key="8">
    <source>
        <dbReference type="SAM" id="Phobius"/>
    </source>
</evidence>
<keyword evidence="11" id="KW-1185">Reference proteome</keyword>
<keyword evidence="4 8" id="KW-0812">Transmembrane</keyword>
<evidence type="ECO:0000256" key="5">
    <source>
        <dbReference type="ARBA" id="ARBA00022989"/>
    </source>
</evidence>
<feature type="domain" description="EccD-like transmembrane" evidence="9">
    <location>
        <begin position="156"/>
        <end position="509"/>
    </location>
</feature>
<evidence type="ECO:0000256" key="2">
    <source>
        <dbReference type="ARBA" id="ARBA00006162"/>
    </source>
</evidence>
<feature type="transmembrane region" description="Helical" evidence="8">
    <location>
        <begin position="481"/>
        <end position="504"/>
    </location>
</feature>
<evidence type="ECO:0000256" key="7">
    <source>
        <dbReference type="SAM" id="MobiDB-lite"/>
    </source>
</evidence>
<dbReference type="Pfam" id="PF19053">
    <property type="entry name" value="EccD"/>
    <property type="match status" value="1"/>
</dbReference>
<dbReference type="Proteomes" id="UP000708347">
    <property type="component" value="Unassembled WGS sequence"/>
</dbReference>
<feature type="transmembrane region" description="Helical" evidence="8">
    <location>
        <begin position="265"/>
        <end position="284"/>
    </location>
</feature>
<name>A0ABX2JY22_9MYCO</name>
<feature type="transmembrane region" description="Helical" evidence="8">
    <location>
        <begin position="183"/>
        <end position="204"/>
    </location>
</feature>
<keyword evidence="3" id="KW-1003">Cell membrane</keyword>
<feature type="transmembrane region" description="Helical" evidence="8">
    <location>
        <begin position="366"/>
        <end position="387"/>
    </location>
</feature>
<reference evidence="10 11" key="1">
    <citation type="submission" date="2019-05" db="EMBL/GenBank/DDBJ databases">
        <title>Mycolicibacterium sphagni ENV482 genome assembly.</title>
        <authorList>
            <person name="Chen W."/>
            <person name="Faulkner N.W."/>
            <person name="Hyman M.R."/>
        </authorList>
    </citation>
    <scope>NUCLEOTIDE SEQUENCE [LARGE SCALE GENOMIC DNA]</scope>
    <source>
        <strain evidence="10 11">ENV482</strain>
    </source>
</reference>
<feature type="transmembrane region" description="Helical" evidence="8">
    <location>
        <begin position="211"/>
        <end position="232"/>
    </location>
</feature>
<protein>
    <submittedName>
        <fullName evidence="10">Type VII secretion integral membrane protein EccD</fullName>
    </submittedName>
</protein>
<feature type="transmembrane region" description="Helical" evidence="8">
    <location>
        <begin position="238"/>
        <end position="258"/>
    </location>
</feature>
<feature type="transmembrane region" description="Helical" evidence="8">
    <location>
        <begin position="393"/>
        <end position="411"/>
    </location>
</feature>
<evidence type="ECO:0000256" key="3">
    <source>
        <dbReference type="ARBA" id="ARBA00022475"/>
    </source>
</evidence>
<gene>
    <name evidence="10" type="primary">eccD</name>
    <name evidence="10" type="ORF">FEG63_23780</name>
</gene>
<dbReference type="NCBIfam" id="TIGR03920">
    <property type="entry name" value="T7SS_EccD"/>
    <property type="match status" value="1"/>
</dbReference>
<dbReference type="InterPro" id="IPR044049">
    <property type="entry name" value="EccD_transm"/>
</dbReference>
<dbReference type="InterPro" id="IPR024962">
    <property type="entry name" value="YukD-like"/>
</dbReference>
<comment type="subcellular location">
    <subcellularLocation>
        <location evidence="1">Cell membrane</location>
        <topology evidence="1">Multi-pass membrane protein</topology>
    </subcellularLocation>
</comment>
<organism evidence="10 11">
    <name type="scientific">Mycolicibacterium sphagni</name>
    <dbReference type="NCBI Taxonomy" id="1786"/>
    <lineage>
        <taxon>Bacteria</taxon>
        <taxon>Bacillati</taxon>
        <taxon>Actinomycetota</taxon>
        <taxon>Actinomycetes</taxon>
        <taxon>Mycobacteriales</taxon>
        <taxon>Mycobacteriaceae</taxon>
        <taxon>Mycolicibacterium</taxon>
    </lineage>
</organism>
<evidence type="ECO:0000259" key="9">
    <source>
        <dbReference type="Pfam" id="PF19053"/>
    </source>
</evidence>
<dbReference type="EMBL" id="VBSB01000017">
    <property type="protein sequence ID" value="NTY62561.1"/>
    <property type="molecule type" value="Genomic_DNA"/>
</dbReference>
<feature type="transmembrane region" description="Helical" evidence="8">
    <location>
        <begin position="446"/>
        <end position="469"/>
    </location>
</feature>
<evidence type="ECO:0000313" key="11">
    <source>
        <dbReference type="Proteomes" id="UP000708347"/>
    </source>
</evidence>
<evidence type="ECO:0000313" key="10">
    <source>
        <dbReference type="EMBL" id="NTY62561.1"/>
    </source>
</evidence>
<dbReference type="Gene3D" id="3.10.20.90">
    <property type="entry name" value="Phosphatidylinositol 3-kinase Catalytic Subunit, Chain A, domain 1"/>
    <property type="match status" value="1"/>
</dbReference>
<evidence type="ECO:0000256" key="1">
    <source>
        <dbReference type="ARBA" id="ARBA00004651"/>
    </source>
</evidence>
<sequence length="511" mass="52853">MAGRAEPVSAATERAGAKPSAHVRLREQVRVAVLFDGRQTDLVLPATEVVATVVGEALRQVTADQGEDIRPRDDNDQINPGKVVLKRVGGSALARGQSLREQGVTDGALLWLDVEDAEVSFTPVIENASSAIADMNARRFKSVTAKTATTVAAVTAGLGAALVTALLVRVWALAHTAGVDWPVVPPVACGAIAVLLVAGGAIAWWRQHLTVVANGLWAGALLAAGAAGYTAVPGHPGPWNVVFAAALTGVLAVALWALGPAPAAMLSWLTIVSLGAAGIGLLHAVGIQMIYLWTGALVVALYVLKNADTLSAMLARVPMPSFPTITGKLTFDDADEMASEALVAAETEGTPSVEELSRAQISANGYLQAIVAAVAPFFVLGAAGAVSPGQGRWIWSTVFVLGIALILVLGGRALDDRAAAVTVVGTALAMSGALGLKYALSSHNSAISLIVAGLVAALGLSALVVAAVVPRRQFSAPLRKGIEWFEYLLTFLVWPVLLLLLNVYDLVRNTL</sequence>
<evidence type="ECO:0000256" key="6">
    <source>
        <dbReference type="ARBA" id="ARBA00023136"/>
    </source>
</evidence>
<evidence type="ECO:0000256" key="4">
    <source>
        <dbReference type="ARBA" id="ARBA00022692"/>
    </source>
</evidence>
<keyword evidence="5 8" id="KW-1133">Transmembrane helix</keyword>
<comment type="caution">
    <text evidence="10">The sequence shown here is derived from an EMBL/GenBank/DDBJ whole genome shotgun (WGS) entry which is preliminary data.</text>
</comment>
<feature type="transmembrane region" description="Helical" evidence="8">
    <location>
        <begin position="418"/>
        <end position="440"/>
    </location>
</feature>